<sequence length="138" mass="14682">MALTEAALKQAEARMQKRRDAGPRAVSAHYDRRVGRVVVQLNTGVELGFPPSLAEGLAQARPKDLVDIEVSPAGTGLHFPLLDVDLYVPALLEGILGSRKWMAQAMGKAGGAQTSEAKAQAARSNGKLGGRPRKRVES</sequence>
<protein>
    <submittedName>
        <fullName evidence="2">DUF2442 domain-containing protein</fullName>
    </submittedName>
</protein>
<accession>A0ABT8S4A2</accession>
<dbReference type="Pfam" id="PF10387">
    <property type="entry name" value="DUF2442"/>
    <property type="match status" value="1"/>
</dbReference>
<dbReference type="Gene3D" id="3.30.2020.40">
    <property type="entry name" value="Uncharacterised protein PF10387, DUF2442"/>
    <property type="match status" value="1"/>
</dbReference>
<gene>
    <name evidence="2" type="ORF">Q2T77_15640</name>
</gene>
<dbReference type="RefSeq" id="WP_301810666.1">
    <property type="nucleotide sequence ID" value="NZ_JAUJZH010000010.1"/>
</dbReference>
<dbReference type="Proteomes" id="UP001169027">
    <property type="component" value="Unassembled WGS sequence"/>
</dbReference>
<keyword evidence="3" id="KW-1185">Reference proteome</keyword>
<dbReference type="EMBL" id="JAUKVY010000010">
    <property type="protein sequence ID" value="MDO1533726.1"/>
    <property type="molecule type" value="Genomic_DNA"/>
</dbReference>
<evidence type="ECO:0000313" key="2">
    <source>
        <dbReference type="EMBL" id="MDO1533726.1"/>
    </source>
</evidence>
<dbReference type="InterPro" id="IPR018841">
    <property type="entry name" value="DUF2442"/>
</dbReference>
<feature type="region of interest" description="Disordered" evidence="1">
    <location>
        <begin position="106"/>
        <end position="138"/>
    </location>
</feature>
<organism evidence="2 3">
    <name type="scientific">Variovorax ginsengisoli</name>
    <dbReference type="NCBI Taxonomy" id="363844"/>
    <lineage>
        <taxon>Bacteria</taxon>
        <taxon>Pseudomonadati</taxon>
        <taxon>Pseudomonadota</taxon>
        <taxon>Betaproteobacteria</taxon>
        <taxon>Burkholderiales</taxon>
        <taxon>Comamonadaceae</taxon>
        <taxon>Variovorax</taxon>
    </lineage>
</organism>
<evidence type="ECO:0000313" key="3">
    <source>
        <dbReference type="Proteomes" id="UP001169027"/>
    </source>
</evidence>
<comment type="caution">
    <text evidence="2">The sequence shown here is derived from an EMBL/GenBank/DDBJ whole genome shotgun (WGS) entry which is preliminary data.</text>
</comment>
<proteinExistence type="predicted"/>
<reference evidence="2" key="1">
    <citation type="submission" date="2023-06" db="EMBL/GenBank/DDBJ databases">
        <authorList>
            <person name="Jiang Y."/>
            <person name="Liu Q."/>
        </authorList>
    </citation>
    <scope>NUCLEOTIDE SEQUENCE</scope>
    <source>
        <strain evidence="2">CGMCC 1.12090</strain>
    </source>
</reference>
<evidence type="ECO:0000256" key="1">
    <source>
        <dbReference type="SAM" id="MobiDB-lite"/>
    </source>
</evidence>
<name>A0ABT8S4A2_9BURK</name>